<evidence type="ECO:0000256" key="1">
    <source>
        <dbReference type="SAM" id="MobiDB-lite"/>
    </source>
</evidence>
<dbReference type="OrthoDB" id="10555887at2759"/>
<dbReference type="EMBL" id="KZ505754">
    <property type="protein sequence ID" value="PKU45539.1"/>
    <property type="molecule type" value="Genomic_DNA"/>
</dbReference>
<organism evidence="2 3">
    <name type="scientific">Limosa lapponica baueri</name>
    <dbReference type="NCBI Taxonomy" id="1758121"/>
    <lineage>
        <taxon>Eukaryota</taxon>
        <taxon>Metazoa</taxon>
        <taxon>Chordata</taxon>
        <taxon>Craniata</taxon>
        <taxon>Vertebrata</taxon>
        <taxon>Euteleostomi</taxon>
        <taxon>Archelosauria</taxon>
        <taxon>Archosauria</taxon>
        <taxon>Dinosauria</taxon>
        <taxon>Saurischia</taxon>
        <taxon>Theropoda</taxon>
        <taxon>Coelurosauria</taxon>
        <taxon>Aves</taxon>
        <taxon>Neognathae</taxon>
        <taxon>Neoaves</taxon>
        <taxon>Charadriiformes</taxon>
        <taxon>Scolopacidae</taxon>
        <taxon>Limosa</taxon>
    </lineage>
</organism>
<accession>A0A2I0UHK6</accession>
<name>A0A2I0UHK6_LIMLA</name>
<evidence type="ECO:0000313" key="2">
    <source>
        <dbReference type="EMBL" id="PKU45539.1"/>
    </source>
</evidence>
<sequence>MHTDSPESQPHPAPLVCSCETPPGVRHPALESSAQEGLGPVGTGPAEGHEGDQRAGALLLRRQAERVGIVQPGEEKALQRPYSSLPVPKGVHRRDGEGLSIRECSDRTSGNVFKLKKGVLD</sequence>
<feature type="region of interest" description="Disordered" evidence="1">
    <location>
        <begin position="1"/>
        <end position="51"/>
    </location>
</feature>
<evidence type="ECO:0000313" key="3">
    <source>
        <dbReference type="Proteomes" id="UP000233556"/>
    </source>
</evidence>
<proteinExistence type="predicted"/>
<protein>
    <submittedName>
        <fullName evidence="2">Protein themis isoform x2</fullName>
    </submittedName>
</protein>
<dbReference type="Proteomes" id="UP000233556">
    <property type="component" value="Unassembled WGS sequence"/>
</dbReference>
<reference evidence="3" key="2">
    <citation type="submission" date="2017-12" db="EMBL/GenBank/DDBJ databases">
        <title>Genome sequence of the Bar-tailed Godwit (Limosa lapponica baueri).</title>
        <authorList>
            <person name="Lima N.C.B."/>
            <person name="Parody-Merino A.M."/>
            <person name="Battley P.F."/>
            <person name="Fidler A.E."/>
            <person name="Prosdocimi F."/>
        </authorList>
    </citation>
    <scope>NUCLEOTIDE SEQUENCE [LARGE SCALE GENOMIC DNA]</scope>
</reference>
<gene>
    <name evidence="2" type="ORF">llap_4151</name>
</gene>
<reference evidence="3" key="1">
    <citation type="submission" date="2017-11" db="EMBL/GenBank/DDBJ databases">
        <authorList>
            <person name="Lima N.C."/>
            <person name="Parody-Merino A.M."/>
            <person name="Battley P.F."/>
            <person name="Fidler A.E."/>
            <person name="Prosdocimi F."/>
        </authorList>
    </citation>
    <scope>NUCLEOTIDE SEQUENCE [LARGE SCALE GENOMIC DNA]</scope>
</reference>
<feature type="region of interest" description="Disordered" evidence="1">
    <location>
        <begin position="79"/>
        <end position="103"/>
    </location>
</feature>
<dbReference type="AlphaFoldDB" id="A0A2I0UHK6"/>
<keyword evidence="3" id="KW-1185">Reference proteome</keyword>